<dbReference type="EMBL" id="LAZR01068692">
    <property type="protein sequence ID" value="KKK49162.1"/>
    <property type="molecule type" value="Genomic_DNA"/>
</dbReference>
<dbReference type="AlphaFoldDB" id="A0A0F8VXU4"/>
<comment type="caution">
    <text evidence="2">The sequence shown here is derived from an EMBL/GenBank/DDBJ whole genome shotgun (WGS) entry which is preliminary data.</text>
</comment>
<keyword evidence="1" id="KW-0812">Transmembrane</keyword>
<gene>
    <name evidence="2" type="ORF">LCGC14_3137820</name>
</gene>
<organism evidence="2">
    <name type="scientific">marine sediment metagenome</name>
    <dbReference type="NCBI Taxonomy" id="412755"/>
    <lineage>
        <taxon>unclassified sequences</taxon>
        <taxon>metagenomes</taxon>
        <taxon>ecological metagenomes</taxon>
    </lineage>
</organism>
<feature type="transmembrane region" description="Helical" evidence="1">
    <location>
        <begin position="12"/>
        <end position="30"/>
    </location>
</feature>
<accession>A0A0F8VXU4</accession>
<sequence length="54" mass="6052">MRRKGDVMMKKKWVLPAVVGGVIGGLIMPVEWRAKLSQPLVPRVARMVEHMPDG</sequence>
<reference evidence="2" key="1">
    <citation type="journal article" date="2015" name="Nature">
        <title>Complex archaea that bridge the gap between prokaryotes and eukaryotes.</title>
        <authorList>
            <person name="Spang A."/>
            <person name="Saw J.H."/>
            <person name="Jorgensen S.L."/>
            <person name="Zaremba-Niedzwiedzka K."/>
            <person name="Martijn J."/>
            <person name="Lind A.E."/>
            <person name="van Eijk R."/>
            <person name="Schleper C."/>
            <person name="Guy L."/>
            <person name="Ettema T.J."/>
        </authorList>
    </citation>
    <scope>NUCLEOTIDE SEQUENCE</scope>
</reference>
<name>A0A0F8VXU4_9ZZZZ</name>
<protein>
    <submittedName>
        <fullName evidence="2">Uncharacterized protein</fullName>
    </submittedName>
</protein>
<keyword evidence="1" id="KW-0472">Membrane</keyword>
<evidence type="ECO:0000313" key="2">
    <source>
        <dbReference type="EMBL" id="KKK49162.1"/>
    </source>
</evidence>
<proteinExistence type="predicted"/>
<keyword evidence="1" id="KW-1133">Transmembrane helix</keyword>
<evidence type="ECO:0000256" key="1">
    <source>
        <dbReference type="SAM" id="Phobius"/>
    </source>
</evidence>